<dbReference type="OrthoDB" id="70899at2759"/>
<dbReference type="STRING" id="6277.A0A498SDT3"/>
<evidence type="ECO:0000313" key="5">
    <source>
        <dbReference type="Proteomes" id="UP000276991"/>
    </source>
</evidence>
<name>A0A498SDT3_ACAVI</name>
<evidence type="ECO:0008006" key="6">
    <source>
        <dbReference type="Google" id="ProtNLM"/>
    </source>
</evidence>
<gene>
    <name evidence="4" type="ORF">NAV_LOCUS2985</name>
</gene>
<dbReference type="EMBL" id="UPTC01000354">
    <property type="protein sequence ID" value="VBB28155.1"/>
    <property type="molecule type" value="Genomic_DNA"/>
</dbReference>
<dbReference type="Pfam" id="PF14750">
    <property type="entry name" value="INTS2"/>
    <property type="match status" value="1"/>
</dbReference>
<dbReference type="InterPro" id="IPR026236">
    <property type="entry name" value="Int2_metazoa"/>
</dbReference>
<accession>A0A498SDT3</accession>
<organism evidence="4 5">
    <name type="scientific">Acanthocheilonema viteae</name>
    <name type="common">Filarial nematode worm</name>
    <name type="synonym">Dipetalonema viteae</name>
    <dbReference type="NCBI Taxonomy" id="6277"/>
    <lineage>
        <taxon>Eukaryota</taxon>
        <taxon>Metazoa</taxon>
        <taxon>Ecdysozoa</taxon>
        <taxon>Nematoda</taxon>
        <taxon>Chromadorea</taxon>
        <taxon>Rhabditida</taxon>
        <taxon>Spirurina</taxon>
        <taxon>Spiruromorpha</taxon>
        <taxon>Filarioidea</taxon>
        <taxon>Onchocercidae</taxon>
        <taxon>Acanthocheilonema</taxon>
    </lineage>
</organism>
<evidence type="ECO:0000256" key="3">
    <source>
        <dbReference type="ARBA" id="ARBA00023242"/>
    </source>
</evidence>
<keyword evidence="5" id="KW-1185">Reference proteome</keyword>
<dbReference type="AlphaFoldDB" id="A0A498SDT3"/>
<evidence type="ECO:0000256" key="1">
    <source>
        <dbReference type="ARBA" id="ARBA00004123"/>
    </source>
</evidence>
<evidence type="ECO:0000313" key="4">
    <source>
        <dbReference type="EMBL" id="VBB28155.1"/>
    </source>
</evidence>
<dbReference type="GO" id="GO:0032039">
    <property type="term" value="C:integrator complex"/>
    <property type="evidence" value="ECO:0007669"/>
    <property type="project" value="InterPro"/>
</dbReference>
<keyword evidence="3" id="KW-0539">Nucleus</keyword>
<proteinExistence type="inferred from homology"/>
<dbReference type="PRINTS" id="PR02105">
    <property type="entry name" value="INTSUBUNIT2"/>
</dbReference>
<dbReference type="Proteomes" id="UP000276991">
    <property type="component" value="Unassembled WGS sequence"/>
</dbReference>
<reference evidence="4 5" key="1">
    <citation type="submission" date="2018-08" db="EMBL/GenBank/DDBJ databases">
        <authorList>
            <person name="Laetsch R D."/>
            <person name="Stevens L."/>
            <person name="Kumar S."/>
            <person name="Blaxter L. M."/>
        </authorList>
    </citation>
    <scope>NUCLEOTIDE SEQUENCE [LARGE SCALE GENOMIC DNA]</scope>
</reference>
<dbReference type="PANTHER" id="PTHR28608:SF1">
    <property type="entry name" value="INTEGRATOR COMPLEX SUBUNIT 2"/>
    <property type="match status" value="1"/>
</dbReference>
<sequence>MIPGQVPQPVYTALKNGTFINNIDAFDPEQIQPFLPSLLLCSFSSTCTFSDESLDQLRRRLLEFPQCNSLFQILNADIVTVENDLNKATAEDIESIRKIPFETASPQMKLKIVAFLLDQIAKNMDNATNLDIFEQESTLEEVICAMTVCALYMPSRFDPALIIHPLLTVPNAVTVITMLICNVSDSLESTVDYLLRAQLLDDDNVISKNRSNLLLKLLSIDPYLVEPSISQLLDANTSSGNSLALMLICVCLNSTQLINNLLCALLNKRSLTVFIHRSSDKPAVKLLRDRISEAIIAFSSSTMNDGTEASLAQLLAVLRINAGMRLSYDETNSWLLFLTRTDLNDDRYIMTALSVIIACPQLIPLHLGDEKEVEASIIAFLDWLKQRAASSETSPTLQQFFILLSIHLHAGQSEQLAALISSVLAFKITVNVRNLTTLKNLFLRHAMTERDIAERASQMPITHFLSSHHQGFLPAHCITQLLSTNSFSKHSVPIQDWIGAQITSCATPLHPVVTDLLDAYAASCFAATEFSSANCPLSEEFVLNIFDGEIMDENKMVSRLLTFFFLLCYRKSFESHVQKRTVQRFYSAKIEEVIPVRFLLNVVETRPEHFRAIRSPLVYLCGLYYPYMLPTVDSLLLSIDNELKNPEMKTIARGTPLSTSLLLKTFDGIDENPSNSMRFIRLLQKSTLREQVQAMDAVVHAMVVALNSSTPVPFANGAVVIWKRLENIIPRSLCEATVCAWSTDELKHDLLVEQPLFLFRCDERLFENDILFPCYLRILSFYLSASRTFLLQKLQINQSGRDEQRVEREELTRSLIGAQDSAVVQILLEICGRFNNTTVHRLCCAHIHQMFIADPVLSKLVHFQGYPLRLIPLAVREIPSMHICLEFVHEILALADISKRMFAIVLIAELAQQYKIESSFIRVELLLDVLTTLSRALTTDENLRLLSKAVPSLGRMMSLFPQISADVAHLLIRISSIAASRMAASATVLKTESCMERHLITLINSVLCEAASDIAGLSVKS</sequence>
<comment type="subcellular location">
    <subcellularLocation>
        <location evidence="1">Nucleus</location>
    </subcellularLocation>
</comment>
<dbReference type="PANTHER" id="PTHR28608">
    <property type="entry name" value="INTEGRATOR COMPLEX SUBUNIT 2"/>
    <property type="match status" value="1"/>
</dbReference>
<evidence type="ECO:0000256" key="2">
    <source>
        <dbReference type="ARBA" id="ARBA00006705"/>
    </source>
</evidence>
<comment type="similarity">
    <text evidence="2">Belongs to the Integrator subunit 2 family.</text>
</comment>
<dbReference type="GO" id="GO:0034472">
    <property type="term" value="P:snRNA 3'-end processing"/>
    <property type="evidence" value="ECO:0007669"/>
    <property type="project" value="TreeGrafter"/>
</dbReference>
<protein>
    <recommendedName>
        <fullName evidence="6">Integrator complex subunit 2</fullName>
    </recommendedName>
</protein>
<dbReference type="InterPro" id="IPR029321">
    <property type="entry name" value="INTS2"/>
</dbReference>